<dbReference type="EMBL" id="CP011390">
    <property type="protein sequence ID" value="ANE51357.1"/>
    <property type="molecule type" value="Genomic_DNA"/>
</dbReference>
<evidence type="ECO:0000256" key="6">
    <source>
        <dbReference type="SAM" id="Phobius"/>
    </source>
</evidence>
<dbReference type="InterPro" id="IPR037185">
    <property type="entry name" value="EmrE-like"/>
</dbReference>
<dbReference type="KEGG" id="fla:SY85_13380"/>
<evidence type="ECO:0000256" key="5">
    <source>
        <dbReference type="ARBA" id="ARBA00023136"/>
    </source>
</evidence>
<dbReference type="OrthoDB" id="9811486at2"/>
<evidence type="ECO:0000256" key="3">
    <source>
        <dbReference type="ARBA" id="ARBA00022692"/>
    </source>
</evidence>
<evidence type="ECO:0000256" key="2">
    <source>
        <dbReference type="ARBA" id="ARBA00022475"/>
    </source>
</evidence>
<feature type="transmembrane region" description="Helical" evidence="6">
    <location>
        <begin position="96"/>
        <end position="116"/>
    </location>
</feature>
<accession>A0A172TX96</accession>
<name>A0A172TX96_9BACT</name>
<reference evidence="8 9" key="2">
    <citation type="journal article" date="2016" name="Int. J. Syst. Evol. Microbiol.">
        <title>Flavisolibacter tropicus sp. nov., isolated from tropical soil.</title>
        <authorList>
            <person name="Lee J.J."/>
            <person name="Kang M.S."/>
            <person name="Kim G.S."/>
            <person name="Lee C.S."/>
            <person name="Lim S."/>
            <person name="Lee J."/>
            <person name="Roh S.H."/>
            <person name="Kang H."/>
            <person name="Ha J.M."/>
            <person name="Bae S."/>
            <person name="Jung H.Y."/>
            <person name="Kim M.K."/>
        </authorList>
    </citation>
    <scope>NUCLEOTIDE SEQUENCE [LARGE SCALE GENOMIC DNA]</scope>
    <source>
        <strain evidence="8 9">LCS9</strain>
    </source>
</reference>
<feature type="transmembrane region" description="Helical" evidence="6">
    <location>
        <begin position="7"/>
        <end position="24"/>
    </location>
</feature>
<evidence type="ECO:0000313" key="9">
    <source>
        <dbReference type="Proteomes" id="UP000077177"/>
    </source>
</evidence>
<keyword evidence="2" id="KW-1003">Cell membrane</keyword>
<feature type="transmembrane region" description="Helical" evidence="6">
    <location>
        <begin position="215"/>
        <end position="235"/>
    </location>
</feature>
<feature type="transmembrane region" description="Helical" evidence="6">
    <location>
        <begin position="185"/>
        <end position="203"/>
    </location>
</feature>
<evidence type="ECO:0000256" key="1">
    <source>
        <dbReference type="ARBA" id="ARBA00004651"/>
    </source>
</evidence>
<dbReference type="PANTHER" id="PTHR32322:SF18">
    <property type="entry name" value="S-ADENOSYLMETHIONINE_S-ADENOSYLHOMOCYSTEINE TRANSPORTER"/>
    <property type="match status" value="1"/>
</dbReference>
<evidence type="ECO:0000256" key="4">
    <source>
        <dbReference type="ARBA" id="ARBA00022989"/>
    </source>
</evidence>
<feature type="domain" description="EamA" evidence="7">
    <location>
        <begin position="154"/>
        <end position="290"/>
    </location>
</feature>
<protein>
    <recommendedName>
        <fullName evidence="7">EamA domain-containing protein</fullName>
    </recommendedName>
</protein>
<keyword evidence="3 6" id="KW-0812">Transmembrane</keyword>
<evidence type="ECO:0000313" key="8">
    <source>
        <dbReference type="EMBL" id="ANE51357.1"/>
    </source>
</evidence>
<feature type="transmembrane region" description="Helical" evidence="6">
    <location>
        <begin position="123"/>
        <end position="141"/>
    </location>
</feature>
<proteinExistence type="predicted"/>
<feature type="domain" description="EamA" evidence="7">
    <location>
        <begin position="6"/>
        <end position="140"/>
    </location>
</feature>
<keyword evidence="9" id="KW-1185">Reference proteome</keyword>
<keyword evidence="4 6" id="KW-1133">Transmembrane helix</keyword>
<feature type="transmembrane region" description="Helical" evidence="6">
    <location>
        <begin position="36"/>
        <end position="56"/>
    </location>
</feature>
<feature type="transmembrane region" description="Helical" evidence="6">
    <location>
        <begin position="68"/>
        <end position="90"/>
    </location>
</feature>
<dbReference type="SUPFAM" id="SSF103481">
    <property type="entry name" value="Multidrug resistance efflux transporter EmrE"/>
    <property type="match status" value="2"/>
</dbReference>
<evidence type="ECO:0000259" key="7">
    <source>
        <dbReference type="Pfam" id="PF00892"/>
    </source>
</evidence>
<keyword evidence="5 6" id="KW-0472">Membrane</keyword>
<dbReference type="GO" id="GO:0005886">
    <property type="term" value="C:plasma membrane"/>
    <property type="evidence" value="ECO:0007669"/>
    <property type="project" value="UniProtKB-SubCell"/>
</dbReference>
<comment type="subcellular location">
    <subcellularLocation>
        <location evidence="1">Cell membrane</location>
        <topology evidence="1">Multi-pass membrane protein</topology>
    </subcellularLocation>
</comment>
<sequence>MTSKTKAHLAVLGTNLFFAANYSLVKLISPALIKPFGINIFRVGISLLLFWIVWLFGKSKAGIRKNDIGRFLLCGFMGIAINQTLFIKGLTLTSTVHASLLTLTTPLLITILAFWVLKESLTLFKAVGLALGIGGSALLILSKESSSHATNYLLGDILIVINAISYALYFILVKPLMQHYTPLHVIRWVFTFGFMMVLPIGLSDVMAVDFNAFEPVHFLSLAGIVLTGTFLAYFFTTYGIQHLGASITGSYIYTQPVFAVLIATFVLHEGLSWQKLAAAVLIFSGVFLVNYRKR</sequence>
<feature type="transmembrane region" description="Helical" evidence="6">
    <location>
        <begin position="153"/>
        <end position="173"/>
    </location>
</feature>
<dbReference type="Gene3D" id="1.10.3730.20">
    <property type="match status" value="1"/>
</dbReference>
<feature type="transmembrane region" description="Helical" evidence="6">
    <location>
        <begin position="273"/>
        <end position="291"/>
    </location>
</feature>
<dbReference type="InterPro" id="IPR000620">
    <property type="entry name" value="EamA_dom"/>
</dbReference>
<organism evidence="8 9">
    <name type="scientific">Flavisolibacter tropicus</name>
    <dbReference type="NCBI Taxonomy" id="1492898"/>
    <lineage>
        <taxon>Bacteria</taxon>
        <taxon>Pseudomonadati</taxon>
        <taxon>Bacteroidota</taxon>
        <taxon>Chitinophagia</taxon>
        <taxon>Chitinophagales</taxon>
        <taxon>Chitinophagaceae</taxon>
        <taxon>Flavisolibacter</taxon>
    </lineage>
</organism>
<dbReference type="Pfam" id="PF00892">
    <property type="entry name" value="EamA"/>
    <property type="match status" value="2"/>
</dbReference>
<dbReference type="RefSeq" id="WP_066405304.1">
    <property type="nucleotide sequence ID" value="NZ_CP011390.1"/>
</dbReference>
<dbReference type="Proteomes" id="UP000077177">
    <property type="component" value="Chromosome"/>
</dbReference>
<feature type="transmembrane region" description="Helical" evidence="6">
    <location>
        <begin position="247"/>
        <end position="267"/>
    </location>
</feature>
<dbReference type="InterPro" id="IPR050638">
    <property type="entry name" value="AA-Vitamin_Transporters"/>
</dbReference>
<dbReference type="PANTHER" id="PTHR32322">
    <property type="entry name" value="INNER MEMBRANE TRANSPORTER"/>
    <property type="match status" value="1"/>
</dbReference>
<gene>
    <name evidence="8" type="ORF">SY85_13380</name>
</gene>
<dbReference type="AlphaFoldDB" id="A0A172TX96"/>
<reference evidence="9" key="1">
    <citation type="submission" date="2015-01" db="EMBL/GenBank/DDBJ databases">
        <title>Flavisolibacter sp./LCS9/ whole genome sequencing.</title>
        <authorList>
            <person name="Kim M.K."/>
            <person name="Srinivasan S."/>
            <person name="Lee J.-J."/>
        </authorList>
    </citation>
    <scope>NUCLEOTIDE SEQUENCE [LARGE SCALE GENOMIC DNA]</scope>
    <source>
        <strain evidence="9">LCS9</strain>
    </source>
</reference>